<sequence length="393" mass="43328">MPRFVPARRVSQLTENLFSQLENQARSMATGSEARPLIDLSKGSPDGLPPAEVTERLHAAIGEPVNHAYPPFLGKRSTRLAAANFYLREYGVELDPDTEVCLFQGSHIGITGIPQAIVNPGETIITTDPCYPMYRSAATLAQARLYTLAVDERRGFLPDYRQVPEDIARQAALLLLNYPNNPTGAVASRPFFEQTLAFARRHQLAVLHDFAYAELGREPGERPLSLLQIPGAKEYAIETYTLSKTFNMAGWRLGFAVGNASIIQAFNKLHTNSYSTIFGAIQDAAETALALPREQIDEISAVYHQRRRVLTGHLQRIGWPTPAAQGTFFVWLPVPDGYDSLTFANLLLERAQVLVAPGEGFGSAGRGFIRLSLTSDQERLTEAVARFGQLALF</sequence>
<dbReference type="InterPro" id="IPR015421">
    <property type="entry name" value="PyrdxlP-dep_Trfase_major"/>
</dbReference>
<evidence type="ECO:0000313" key="6">
    <source>
        <dbReference type="EMBL" id="CPR16347.1"/>
    </source>
</evidence>
<dbReference type="Proteomes" id="UP000044377">
    <property type="component" value="Unassembled WGS sequence"/>
</dbReference>
<dbReference type="AlphaFoldDB" id="A0A0G4JUK1"/>
<gene>
    <name evidence="6" type="ORF">BN1221_02022</name>
</gene>
<accession>A0A0G4JUK1</accession>
<reference evidence="7" key="1">
    <citation type="submission" date="2015-01" db="EMBL/GenBank/DDBJ databases">
        <authorList>
            <person name="Paterson Steve"/>
        </authorList>
    </citation>
    <scope>NUCLEOTIDE SEQUENCE [LARGE SCALE GENOMIC DNA]</scope>
    <source>
        <strain evidence="7">OBR1</strain>
    </source>
</reference>
<dbReference type="InterPro" id="IPR015422">
    <property type="entry name" value="PyrdxlP-dep_Trfase_small"/>
</dbReference>
<dbReference type="Gene3D" id="3.90.1150.10">
    <property type="entry name" value="Aspartate Aminotransferase, domain 1"/>
    <property type="match status" value="1"/>
</dbReference>
<dbReference type="Pfam" id="PF00155">
    <property type="entry name" value="Aminotran_1_2"/>
    <property type="match status" value="1"/>
</dbReference>
<evidence type="ECO:0000256" key="3">
    <source>
        <dbReference type="ARBA" id="ARBA00022679"/>
    </source>
</evidence>
<dbReference type="InterPro" id="IPR015424">
    <property type="entry name" value="PyrdxlP-dep_Trfase"/>
</dbReference>
<dbReference type="RefSeq" id="WP_048637190.1">
    <property type="nucleotide sequence ID" value="NZ_CGIG01000001.1"/>
</dbReference>
<dbReference type="OrthoDB" id="9813612at2"/>
<dbReference type="STRING" id="1109412.BN1221_02022"/>
<dbReference type="CDD" id="cd00609">
    <property type="entry name" value="AAT_like"/>
    <property type="match status" value="1"/>
</dbReference>
<evidence type="ECO:0000313" key="7">
    <source>
        <dbReference type="Proteomes" id="UP000044377"/>
    </source>
</evidence>
<dbReference type="GO" id="GO:0030170">
    <property type="term" value="F:pyridoxal phosphate binding"/>
    <property type="evidence" value="ECO:0007669"/>
    <property type="project" value="InterPro"/>
</dbReference>
<keyword evidence="7" id="KW-1185">Reference proteome</keyword>
<evidence type="ECO:0000256" key="1">
    <source>
        <dbReference type="ARBA" id="ARBA00001933"/>
    </source>
</evidence>
<evidence type="ECO:0000256" key="2">
    <source>
        <dbReference type="ARBA" id="ARBA00022576"/>
    </source>
</evidence>
<protein>
    <submittedName>
        <fullName evidence="6">Aspartate aminotransferase</fullName>
        <ecNumber evidence="6">2.6.1.1</ecNumber>
    </submittedName>
</protein>
<dbReference type="PANTHER" id="PTHR42832">
    <property type="entry name" value="AMINO ACID AMINOTRANSFERASE"/>
    <property type="match status" value="1"/>
</dbReference>
<feature type="region of interest" description="Disordered" evidence="4">
    <location>
        <begin position="26"/>
        <end position="48"/>
    </location>
</feature>
<keyword evidence="3 6" id="KW-0808">Transferase</keyword>
<dbReference type="SUPFAM" id="SSF53383">
    <property type="entry name" value="PLP-dependent transferases"/>
    <property type="match status" value="1"/>
</dbReference>
<dbReference type="InterPro" id="IPR004839">
    <property type="entry name" value="Aminotransferase_I/II_large"/>
</dbReference>
<dbReference type="Gene3D" id="3.40.640.10">
    <property type="entry name" value="Type I PLP-dependent aspartate aminotransferase-like (Major domain)"/>
    <property type="match status" value="1"/>
</dbReference>
<dbReference type="EC" id="2.6.1.1" evidence="6"/>
<name>A0A0G4JUK1_9GAMM</name>
<evidence type="ECO:0000259" key="5">
    <source>
        <dbReference type="Pfam" id="PF00155"/>
    </source>
</evidence>
<evidence type="ECO:0000256" key="4">
    <source>
        <dbReference type="SAM" id="MobiDB-lite"/>
    </source>
</evidence>
<dbReference type="InterPro" id="IPR050881">
    <property type="entry name" value="LL-DAP_aminotransferase"/>
</dbReference>
<keyword evidence="2 6" id="KW-0032">Aminotransferase</keyword>
<dbReference type="GO" id="GO:0004069">
    <property type="term" value="F:L-aspartate:2-oxoglutarate aminotransferase activity"/>
    <property type="evidence" value="ECO:0007669"/>
    <property type="project" value="UniProtKB-EC"/>
</dbReference>
<proteinExistence type="predicted"/>
<comment type="cofactor">
    <cofactor evidence="1">
        <name>pyridoxal 5'-phosphate</name>
        <dbReference type="ChEBI" id="CHEBI:597326"/>
    </cofactor>
</comment>
<organism evidence="6 7">
    <name type="scientific">Brenneria goodwinii</name>
    <dbReference type="NCBI Taxonomy" id="1109412"/>
    <lineage>
        <taxon>Bacteria</taxon>
        <taxon>Pseudomonadati</taxon>
        <taxon>Pseudomonadota</taxon>
        <taxon>Gammaproteobacteria</taxon>
        <taxon>Enterobacterales</taxon>
        <taxon>Pectobacteriaceae</taxon>
        <taxon>Brenneria</taxon>
    </lineage>
</organism>
<feature type="domain" description="Aminotransferase class I/classII large" evidence="5">
    <location>
        <begin position="36"/>
        <end position="387"/>
    </location>
</feature>
<dbReference type="EMBL" id="CGIG01000001">
    <property type="protein sequence ID" value="CPR16347.1"/>
    <property type="molecule type" value="Genomic_DNA"/>
</dbReference>
<dbReference type="PANTHER" id="PTHR42832:SF3">
    <property type="entry name" value="L-GLUTAMINE--4-(METHYLSULFANYL)-2-OXOBUTANOATE AMINOTRANSFERASE"/>
    <property type="match status" value="1"/>
</dbReference>